<feature type="non-terminal residue" evidence="7">
    <location>
        <position position="1"/>
    </location>
</feature>
<evidence type="ECO:0000313" key="7">
    <source>
        <dbReference type="EMBL" id="GLI67628.1"/>
    </source>
</evidence>
<name>A0ABQ5SDV0_9CHLO</name>
<accession>A0ABQ5SDV0</accession>
<dbReference type="SMART" id="SM00356">
    <property type="entry name" value="ZnF_C3H1"/>
    <property type="match status" value="1"/>
</dbReference>
<evidence type="ECO:0000313" key="8">
    <source>
        <dbReference type="Proteomes" id="UP001165090"/>
    </source>
</evidence>
<dbReference type="Pfam" id="PF00642">
    <property type="entry name" value="zf-CCCH"/>
    <property type="match status" value="1"/>
</dbReference>
<keyword evidence="3 4" id="KW-0862">Zinc</keyword>
<reference evidence="7 8" key="1">
    <citation type="journal article" date="2023" name="IScience">
        <title>Expanded male sex-determining region conserved during the evolution of homothallism in the green alga Volvox.</title>
        <authorList>
            <person name="Yamamoto K."/>
            <person name="Matsuzaki R."/>
            <person name="Mahakham W."/>
            <person name="Heman W."/>
            <person name="Sekimoto H."/>
            <person name="Kawachi M."/>
            <person name="Minakuchi Y."/>
            <person name="Toyoda A."/>
            <person name="Nozaki H."/>
        </authorList>
    </citation>
    <scope>NUCLEOTIDE SEQUENCE [LARGE SCALE GENOMIC DNA]</scope>
    <source>
        <strain evidence="7 8">NIES-4468</strain>
    </source>
</reference>
<organism evidence="7 8">
    <name type="scientific">Volvox africanus</name>
    <dbReference type="NCBI Taxonomy" id="51714"/>
    <lineage>
        <taxon>Eukaryota</taxon>
        <taxon>Viridiplantae</taxon>
        <taxon>Chlorophyta</taxon>
        <taxon>core chlorophytes</taxon>
        <taxon>Chlorophyceae</taxon>
        <taxon>CS clade</taxon>
        <taxon>Chlamydomonadales</taxon>
        <taxon>Volvocaceae</taxon>
        <taxon>Volvox</taxon>
    </lineage>
</organism>
<evidence type="ECO:0000256" key="1">
    <source>
        <dbReference type="ARBA" id="ARBA00022723"/>
    </source>
</evidence>
<feature type="region of interest" description="Disordered" evidence="5">
    <location>
        <begin position="46"/>
        <end position="99"/>
    </location>
</feature>
<comment type="caution">
    <text evidence="7">The sequence shown here is derived from an EMBL/GenBank/DDBJ whole genome shotgun (WGS) entry which is preliminary data.</text>
</comment>
<keyword evidence="8" id="KW-1185">Reference proteome</keyword>
<feature type="zinc finger region" description="C3H1-type" evidence="4">
    <location>
        <begin position="14"/>
        <end position="42"/>
    </location>
</feature>
<evidence type="ECO:0000256" key="5">
    <source>
        <dbReference type="SAM" id="MobiDB-lite"/>
    </source>
</evidence>
<dbReference type="EMBL" id="BSDZ01000078">
    <property type="protein sequence ID" value="GLI67628.1"/>
    <property type="molecule type" value="Genomic_DNA"/>
</dbReference>
<protein>
    <recommendedName>
        <fullName evidence="6">C3H1-type domain-containing protein</fullName>
    </recommendedName>
</protein>
<dbReference type="Proteomes" id="UP001165090">
    <property type="component" value="Unassembled WGS sequence"/>
</dbReference>
<evidence type="ECO:0000256" key="3">
    <source>
        <dbReference type="ARBA" id="ARBA00022833"/>
    </source>
</evidence>
<sequence>IVTHGLLRFLQNSNHGAKPCVRFTQRGYCKYGDSCIFLHVPHKTLSSASGRSGFDTERTPQLGMSEVTMANNPPETMPTPQPPPASRLHLAPAGPAEQAGPAKVLFRAARDAIRRDDFNVLRSTLE</sequence>
<feature type="non-terminal residue" evidence="7">
    <location>
        <position position="126"/>
    </location>
</feature>
<evidence type="ECO:0000256" key="4">
    <source>
        <dbReference type="PROSITE-ProRule" id="PRU00723"/>
    </source>
</evidence>
<dbReference type="Gene3D" id="4.10.1000.10">
    <property type="entry name" value="Zinc finger, CCCH-type"/>
    <property type="match status" value="1"/>
</dbReference>
<keyword evidence="1 4" id="KW-0479">Metal-binding</keyword>
<feature type="domain" description="C3H1-type" evidence="6">
    <location>
        <begin position="14"/>
        <end position="42"/>
    </location>
</feature>
<dbReference type="InterPro" id="IPR036855">
    <property type="entry name" value="Znf_CCCH_sf"/>
</dbReference>
<gene>
    <name evidence="7" type="ORF">VaNZ11_011876</name>
</gene>
<feature type="compositionally biased region" description="Pro residues" evidence="5">
    <location>
        <begin position="75"/>
        <end position="85"/>
    </location>
</feature>
<dbReference type="InterPro" id="IPR000571">
    <property type="entry name" value="Znf_CCCH"/>
</dbReference>
<dbReference type="PROSITE" id="PS50103">
    <property type="entry name" value="ZF_C3H1"/>
    <property type="match status" value="1"/>
</dbReference>
<evidence type="ECO:0000259" key="6">
    <source>
        <dbReference type="PROSITE" id="PS50103"/>
    </source>
</evidence>
<proteinExistence type="predicted"/>
<evidence type="ECO:0000256" key="2">
    <source>
        <dbReference type="ARBA" id="ARBA00022771"/>
    </source>
</evidence>
<dbReference type="SUPFAM" id="SSF90229">
    <property type="entry name" value="CCCH zinc finger"/>
    <property type="match status" value="1"/>
</dbReference>
<keyword evidence="2 4" id="KW-0863">Zinc-finger</keyword>